<evidence type="ECO:0000313" key="4">
    <source>
        <dbReference type="Proteomes" id="UP000515165"/>
    </source>
</evidence>
<dbReference type="CTD" id="399949"/>
<evidence type="ECO:0000313" key="6">
    <source>
        <dbReference type="RefSeq" id="XP_027436388.1"/>
    </source>
</evidence>
<organism evidence="4 6">
    <name type="scientific">Zalophus californianus</name>
    <name type="common">California sealion</name>
    <dbReference type="NCBI Taxonomy" id="9704"/>
    <lineage>
        <taxon>Eukaryota</taxon>
        <taxon>Metazoa</taxon>
        <taxon>Chordata</taxon>
        <taxon>Craniata</taxon>
        <taxon>Vertebrata</taxon>
        <taxon>Euteleostomi</taxon>
        <taxon>Mammalia</taxon>
        <taxon>Eutheria</taxon>
        <taxon>Laurasiatheria</taxon>
        <taxon>Carnivora</taxon>
        <taxon>Caniformia</taxon>
        <taxon>Pinnipedia</taxon>
        <taxon>Otariidae</taxon>
        <taxon>Zalophus</taxon>
    </lineage>
</organism>
<feature type="region of interest" description="Disordered" evidence="3">
    <location>
        <begin position="172"/>
        <end position="198"/>
    </location>
</feature>
<dbReference type="GO" id="GO:0060271">
    <property type="term" value="P:cilium assembly"/>
    <property type="evidence" value="ECO:0007669"/>
    <property type="project" value="InterPro"/>
</dbReference>
<sequence>MLAALLNSPTTIHTGLAELWQSGVEGEDKNHPKPDVLTPPIWLPRLRLVLKPVIPQKWASDRPQGLLVFTGTSEQDSNLAKQFWIAASMYPTNESQLVLSRGSSQRLPVAQPSRRSPPETTDITAETIKIQASEEKKKYLQKAKRRDEILQLLRKQREERISKELVSLPYKPKAKVHKAKKVTSESDKEHQEEVKALD</sequence>
<evidence type="ECO:0000256" key="3">
    <source>
        <dbReference type="SAM" id="MobiDB-lite"/>
    </source>
</evidence>
<dbReference type="RefSeq" id="XP_027436387.1">
    <property type="nucleotide sequence ID" value="XM_027580586.1"/>
</dbReference>
<feature type="compositionally biased region" description="Basic residues" evidence="3">
    <location>
        <begin position="172"/>
        <end position="181"/>
    </location>
</feature>
<dbReference type="PANTHER" id="PTHR47231">
    <property type="entry name" value="UPF0722 PROTEIN C11ORF88"/>
    <property type="match status" value="1"/>
</dbReference>
<gene>
    <name evidence="5 6" type="primary">HOATZ</name>
</gene>
<dbReference type="RefSeq" id="XP_027436388.1">
    <property type="nucleotide sequence ID" value="XM_027580587.1"/>
</dbReference>
<reference evidence="5 6" key="1">
    <citation type="submission" date="2025-04" db="UniProtKB">
        <authorList>
            <consortium name="RefSeq"/>
        </authorList>
    </citation>
    <scope>IDENTIFICATION</scope>
    <source>
        <tissue evidence="5 6">Blood</tissue>
    </source>
</reference>
<dbReference type="PANTHER" id="PTHR47231:SF1">
    <property type="entry name" value="CILIA- AND FLAGELLA-ASSOCIATED PROTEIN HOATZ"/>
    <property type="match status" value="1"/>
</dbReference>
<evidence type="ECO:0000256" key="2">
    <source>
        <dbReference type="ARBA" id="ARBA00023657"/>
    </source>
</evidence>
<proteinExistence type="inferred from homology"/>
<evidence type="ECO:0000256" key="1">
    <source>
        <dbReference type="ARBA" id="ARBA00023451"/>
    </source>
</evidence>
<dbReference type="KEGG" id="zca:113914965"/>
<keyword evidence="4" id="KW-1185">Reference proteome</keyword>
<dbReference type="AlphaFoldDB" id="A0A6J2C320"/>
<dbReference type="InterPro" id="IPR040681">
    <property type="entry name" value="HOATZ-like"/>
</dbReference>
<accession>A0A6J2C320</accession>
<name>A0A6J2C320_ZALCA</name>
<dbReference type="Pfam" id="PF17664">
    <property type="entry name" value="HOATZ-like"/>
    <property type="match status" value="1"/>
</dbReference>
<dbReference type="GeneID" id="113914965"/>
<feature type="compositionally biased region" description="Basic and acidic residues" evidence="3">
    <location>
        <begin position="182"/>
        <end position="198"/>
    </location>
</feature>
<dbReference type="OrthoDB" id="10004365at2759"/>
<comment type="similarity">
    <text evidence="1">Belongs to the HOATZ family.</text>
</comment>
<protein>
    <recommendedName>
        <fullName evidence="2">Cilia- and flagella-associated protein HOATZ</fullName>
    </recommendedName>
</protein>
<evidence type="ECO:0000313" key="5">
    <source>
        <dbReference type="RefSeq" id="XP_027436387.1"/>
    </source>
</evidence>
<feature type="region of interest" description="Disordered" evidence="3">
    <location>
        <begin position="102"/>
        <end position="121"/>
    </location>
</feature>
<dbReference type="Proteomes" id="UP000515165">
    <property type="component" value="Chromosome 11"/>
</dbReference>